<dbReference type="Proteomes" id="UP001061302">
    <property type="component" value="Chromosome"/>
</dbReference>
<reference evidence="2" key="1">
    <citation type="submission" date="2022-10" db="EMBL/GenBank/DDBJ databases">
        <title>Chitiniphilus purpureus sp. nov., a novel chitin-degrading bacterium isolated from crawfish pond sediment.</title>
        <authorList>
            <person name="Li K."/>
        </authorList>
    </citation>
    <scope>NUCLEOTIDE SEQUENCE</scope>
    <source>
        <strain evidence="2">CD1</strain>
    </source>
</reference>
<protein>
    <recommendedName>
        <fullName evidence="4">Transporter substrate-binding domain-containing protein</fullName>
    </recommendedName>
</protein>
<dbReference type="RefSeq" id="WP_263125775.1">
    <property type="nucleotide sequence ID" value="NZ_CP106753.1"/>
</dbReference>
<keyword evidence="3" id="KW-1185">Reference proteome</keyword>
<keyword evidence="1" id="KW-0732">Signal</keyword>
<gene>
    <name evidence="2" type="ORF">N8I74_04680</name>
</gene>
<evidence type="ECO:0000256" key="1">
    <source>
        <dbReference type="SAM" id="SignalP"/>
    </source>
</evidence>
<evidence type="ECO:0008006" key="4">
    <source>
        <dbReference type="Google" id="ProtNLM"/>
    </source>
</evidence>
<organism evidence="2 3">
    <name type="scientific">Chitiniphilus purpureus</name>
    <dbReference type="NCBI Taxonomy" id="2981137"/>
    <lineage>
        <taxon>Bacteria</taxon>
        <taxon>Pseudomonadati</taxon>
        <taxon>Pseudomonadota</taxon>
        <taxon>Betaproteobacteria</taxon>
        <taxon>Neisseriales</taxon>
        <taxon>Chitinibacteraceae</taxon>
        <taxon>Chitiniphilus</taxon>
    </lineage>
</organism>
<dbReference type="EMBL" id="CP106753">
    <property type="protein sequence ID" value="UXY16319.1"/>
    <property type="molecule type" value="Genomic_DNA"/>
</dbReference>
<proteinExistence type="predicted"/>
<sequence length="291" mass="32036">MRRLLPMLALLIGLCSEAALLVAVPQDVLADYERLVAGRDVRTLRDYSGPGARRDTVEMILLQQALWLGGERAAVRFTTLNSYARILNEVEQGRVVAGGTSAWATDLSTRNIRLSRALIEEGEYVVGLYALAGNHAVLRTRPAQWRTLTAVTNRAWINDVATLQQLGVRHIESAPTFAMIARMLKAGRGDLTLASFKPTPDLSFEVEGITLTPLVGYKVAMPGSRHFPIAPTPRGERFARALDIGLARLRGEGRIRQAYEAGGFFNSRVAEWTLLDPRRTTAPARISPRPP</sequence>
<evidence type="ECO:0000313" key="2">
    <source>
        <dbReference type="EMBL" id="UXY16319.1"/>
    </source>
</evidence>
<feature type="signal peptide" evidence="1">
    <location>
        <begin position="1"/>
        <end position="18"/>
    </location>
</feature>
<evidence type="ECO:0000313" key="3">
    <source>
        <dbReference type="Proteomes" id="UP001061302"/>
    </source>
</evidence>
<feature type="chain" id="PRO_5047037145" description="Transporter substrate-binding domain-containing protein" evidence="1">
    <location>
        <begin position="19"/>
        <end position="291"/>
    </location>
</feature>
<name>A0ABY6DPM0_9NEIS</name>
<accession>A0ABY6DPM0</accession>